<evidence type="ECO:0000313" key="2">
    <source>
        <dbReference type="Proteomes" id="UP000488299"/>
    </source>
</evidence>
<keyword evidence="2" id="KW-1185">Reference proteome</keyword>
<proteinExistence type="predicted"/>
<dbReference type="AlphaFoldDB" id="A0A7J5U3F2"/>
<accession>A0A7J5U3F2</accession>
<name>A0A7J5U3F2_9BACT</name>
<protein>
    <submittedName>
        <fullName evidence="1">Uncharacterized protein</fullName>
    </submittedName>
</protein>
<organism evidence="1 2">
    <name type="scientific">Rudanella paleaurantiibacter</name>
    <dbReference type="NCBI Taxonomy" id="2614655"/>
    <lineage>
        <taxon>Bacteria</taxon>
        <taxon>Pseudomonadati</taxon>
        <taxon>Bacteroidota</taxon>
        <taxon>Cytophagia</taxon>
        <taxon>Cytophagales</taxon>
        <taxon>Cytophagaceae</taxon>
        <taxon>Rudanella</taxon>
    </lineage>
</organism>
<evidence type="ECO:0000313" key="1">
    <source>
        <dbReference type="EMBL" id="KAB7731565.1"/>
    </source>
</evidence>
<sequence length="143" mass="16303">MIFKIGNWASFEDERGQKEKGILKQKISLSNTGRCLEKYIYRVLKNGQPKEETSSSISGILLSTEPSIVEILNELGFERIDNWTFKMGKWTLSWSNKEVSILVGGQTPSQLPMASRPVFLTDEIIEPVEVSYVHEVQNIMNNH</sequence>
<dbReference type="EMBL" id="WELI01000002">
    <property type="protein sequence ID" value="KAB7731565.1"/>
    <property type="molecule type" value="Genomic_DNA"/>
</dbReference>
<gene>
    <name evidence="1" type="ORF">F5984_04825</name>
</gene>
<comment type="caution">
    <text evidence="1">The sequence shown here is derived from an EMBL/GenBank/DDBJ whole genome shotgun (WGS) entry which is preliminary data.</text>
</comment>
<dbReference type="Proteomes" id="UP000488299">
    <property type="component" value="Unassembled WGS sequence"/>
</dbReference>
<reference evidence="1 2" key="1">
    <citation type="submission" date="2019-10" db="EMBL/GenBank/DDBJ databases">
        <title>Rudanella paleaurantiibacter sp. nov., isolated from sludge.</title>
        <authorList>
            <person name="Xu S.Q."/>
        </authorList>
    </citation>
    <scope>NUCLEOTIDE SEQUENCE [LARGE SCALE GENOMIC DNA]</scope>
    <source>
        <strain evidence="1 2">HX-22-17</strain>
    </source>
</reference>
<dbReference type="RefSeq" id="WP_152123179.1">
    <property type="nucleotide sequence ID" value="NZ_WELI01000002.1"/>
</dbReference>